<keyword evidence="2" id="KW-1185">Reference proteome</keyword>
<comment type="caution">
    <text evidence="1">The sequence shown here is derived from an EMBL/GenBank/DDBJ whole genome shotgun (WGS) entry which is preliminary data.</text>
</comment>
<accession>A0A6A5E4A5</accession>
<protein>
    <submittedName>
        <fullName evidence="1">Uncharacterized protein</fullName>
    </submittedName>
</protein>
<proteinExistence type="predicted"/>
<reference evidence="1 2" key="1">
    <citation type="submission" date="2019-06" db="EMBL/GenBank/DDBJ databases">
        <title>A chromosome-scale genome assembly of the European perch, Perca fluviatilis.</title>
        <authorList>
            <person name="Roques C."/>
            <person name="Zahm M."/>
            <person name="Cabau C."/>
            <person name="Klopp C."/>
            <person name="Bouchez O."/>
            <person name="Donnadieu C."/>
            <person name="Kuhl H."/>
            <person name="Gislard M."/>
            <person name="Guendouz S."/>
            <person name="Journot L."/>
            <person name="Haffray P."/>
            <person name="Bestin A."/>
            <person name="Morvezen R."/>
            <person name="Feron R."/>
            <person name="Wen M."/>
            <person name="Jouanno E."/>
            <person name="Herpin A."/>
            <person name="Schartl M."/>
            <person name="Postlethwait J."/>
            <person name="Schaerlinger B."/>
            <person name="Chardard D."/>
            <person name="Lecocq T."/>
            <person name="Poncet C."/>
            <person name="Jaffrelo L."/>
            <person name="Lampietro C."/>
            <person name="Guiguen Y."/>
        </authorList>
    </citation>
    <scope>NUCLEOTIDE SEQUENCE [LARGE SCALE GENOMIC DNA]</scope>
    <source>
        <tissue evidence="1">Blood</tissue>
    </source>
</reference>
<gene>
    <name evidence="1" type="ORF">PFLUV_G00255800</name>
</gene>
<dbReference type="Proteomes" id="UP000465112">
    <property type="component" value="Chromosome 22"/>
</dbReference>
<sequence length="110" mass="11607">MVSRVVKCPALCHLPPPSSVLAHRSCSHGALLRVDGLEVRDDPVLIAVGVAQLAGGSRCSSFPHQPPAVFKAGSVIHLLPDRTVYKCGCSLPCSFVCLPACSSHLPFSLY</sequence>
<name>A0A6A5E4A5_PERFL</name>
<evidence type="ECO:0000313" key="1">
    <source>
        <dbReference type="EMBL" id="KAF1372999.1"/>
    </source>
</evidence>
<organism evidence="1 2">
    <name type="scientific">Perca fluviatilis</name>
    <name type="common">European perch</name>
    <dbReference type="NCBI Taxonomy" id="8168"/>
    <lineage>
        <taxon>Eukaryota</taxon>
        <taxon>Metazoa</taxon>
        <taxon>Chordata</taxon>
        <taxon>Craniata</taxon>
        <taxon>Vertebrata</taxon>
        <taxon>Euteleostomi</taxon>
        <taxon>Actinopterygii</taxon>
        <taxon>Neopterygii</taxon>
        <taxon>Teleostei</taxon>
        <taxon>Neoteleostei</taxon>
        <taxon>Acanthomorphata</taxon>
        <taxon>Eupercaria</taxon>
        <taxon>Perciformes</taxon>
        <taxon>Percoidei</taxon>
        <taxon>Percidae</taxon>
        <taxon>Percinae</taxon>
        <taxon>Perca</taxon>
    </lineage>
</organism>
<dbReference type="AlphaFoldDB" id="A0A6A5E4A5"/>
<evidence type="ECO:0000313" key="2">
    <source>
        <dbReference type="Proteomes" id="UP000465112"/>
    </source>
</evidence>
<dbReference type="EMBL" id="VHII01000022">
    <property type="protein sequence ID" value="KAF1372999.1"/>
    <property type="molecule type" value="Genomic_DNA"/>
</dbReference>